<evidence type="ECO:0000313" key="13">
    <source>
        <dbReference type="EMBL" id="GHG80643.1"/>
    </source>
</evidence>
<dbReference type="GO" id="GO:0070402">
    <property type="term" value="F:NADPH binding"/>
    <property type="evidence" value="ECO:0007669"/>
    <property type="project" value="InterPro"/>
</dbReference>
<dbReference type="InterPro" id="IPR013512">
    <property type="entry name" value="DXP_reductoisomerase_N"/>
</dbReference>
<dbReference type="Gene3D" id="1.10.1740.10">
    <property type="match status" value="1"/>
</dbReference>
<feature type="binding site" evidence="9">
    <location>
        <position position="11"/>
    </location>
    <ligand>
        <name>NADPH</name>
        <dbReference type="ChEBI" id="CHEBI:57783"/>
    </ligand>
</feature>
<feature type="binding site" evidence="9">
    <location>
        <position position="214"/>
    </location>
    <ligand>
        <name>1-deoxy-D-xylulose 5-phosphate</name>
        <dbReference type="ChEBI" id="CHEBI:57792"/>
    </ligand>
</feature>
<dbReference type="SUPFAM" id="SSF51735">
    <property type="entry name" value="NAD(P)-binding Rossmann-fold domains"/>
    <property type="match status" value="1"/>
</dbReference>
<evidence type="ECO:0000259" key="11">
    <source>
        <dbReference type="Pfam" id="PF08436"/>
    </source>
</evidence>
<dbReference type="InterPro" id="IPR003821">
    <property type="entry name" value="DXP_reductoisomerase"/>
</dbReference>
<name>A0A8J3MAZ6_9RHOB</name>
<feature type="binding site" evidence="9">
    <location>
        <position position="121"/>
    </location>
    <ligand>
        <name>NADPH</name>
        <dbReference type="ChEBI" id="CHEBI:57783"/>
    </ligand>
</feature>
<dbReference type="InterPro" id="IPR036291">
    <property type="entry name" value="NAD(P)-bd_dom_sf"/>
</dbReference>
<protein>
    <recommendedName>
        <fullName evidence="9">1-deoxy-D-xylulose 5-phosphate reductoisomerase</fullName>
        <shortName evidence="9">DXP reductoisomerase</shortName>
        <ecNumber evidence="9">1.1.1.267</ecNumber>
    </recommendedName>
    <alternativeName>
        <fullName evidence="9">1-deoxyxylulose-5-phosphate reductoisomerase</fullName>
    </alternativeName>
    <alternativeName>
        <fullName evidence="9">2-C-methyl-D-erythritol 4-phosphate synthase</fullName>
    </alternativeName>
</protein>
<feature type="binding site" evidence="9">
    <location>
        <position position="38"/>
    </location>
    <ligand>
        <name>NADPH</name>
        <dbReference type="ChEBI" id="CHEBI:57783"/>
    </ligand>
</feature>
<keyword evidence="4 9" id="KW-0521">NADP</keyword>
<evidence type="ECO:0000259" key="10">
    <source>
        <dbReference type="Pfam" id="PF02670"/>
    </source>
</evidence>
<feature type="binding site" evidence="9">
    <location>
        <position position="215"/>
    </location>
    <ligand>
        <name>1-deoxy-D-xylulose 5-phosphate</name>
        <dbReference type="ChEBI" id="CHEBI:57792"/>
    </ligand>
</feature>
<feature type="binding site" evidence="9">
    <location>
        <position position="147"/>
    </location>
    <ligand>
        <name>Mn(2+)</name>
        <dbReference type="ChEBI" id="CHEBI:29035"/>
    </ligand>
</feature>
<feature type="binding site" evidence="9">
    <location>
        <position position="202"/>
    </location>
    <ligand>
        <name>NADPH</name>
        <dbReference type="ChEBI" id="CHEBI:57783"/>
    </ligand>
</feature>
<feature type="domain" description="1-deoxy-D-xylulose 5-phosphate reductoisomerase N-terminal" evidence="10">
    <location>
        <begin position="4"/>
        <end position="129"/>
    </location>
</feature>
<comment type="pathway">
    <text evidence="1 9">Isoprenoid biosynthesis; isopentenyl diphosphate biosynthesis via DXP pathway; isopentenyl diphosphate from 1-deoxy-D-xylulose 5-phosphate: step 1/6.</text>
</comment>
<feature type="binding site" evidence="9">
    <location>
        <position position="36"/>
    </location>
    <ligand>
        <name>NADPH</name>
        <dbReference type="ChEBI" id="CHEBI:57783"/>
    </ligand>
</feature>
<feature type="domain" description="DXP reductoisomerase C-terminal" evidence="12">
    <location>
        <begin position="259"/>
        <end position="379"/>
    </location>
</feature>
<accession>A0A8J3MAZ6</accession>
<evidence type="ECO:0000313" key="14">
    <source>
        <dbReference type="Proteomes" id="UP000611500"/>
    </source>
</evidence>
<evidence type="ECO:0000256" key="7">
    <source>
        <dbReference type="ARBA" id="ARBA00023229"/>
    </source>
</evidence>
<feature type="binding site" evidence="9">
    <location>
        <position position="13"/>
    </location>
    <ligand>
        <name>NADPH</name>
        <dbReference type="ChEBI" id="CHEBI:57783"/>
    </ligand>
</feature>
<reference evidence="13" key="1">
    <citation type="journal article" date="2014" name="Int. J. Syst. Evol. Microbiol.">
        <title>Complete genome sequence of Corynebacterium casei LMG S-19264T (=DSM 44701T), isolated from a smear-ripened cheese.</title>
        <authorList>
            <consortium name="US DOE Joint Genome Institute (JGI-PGF)"/>
            <person name="Walter F."/>
            <person name="Albersmeier A."/>
            <person name="Kalinowski J."/>
            <person name="Ruckert C."/>
        </authorList>
    </citation>
    <scope>NUCLEOTIDE SEQUENCE</scope>
    <source>
        <strain evidence="13">CGMCC 1.7081</strain>
    </source>
</reference>
<dbReference type="InterPro" id="IPR013644">
    <property type="entry name" value="DXP_reductoisomerase_C"/>
</dbReference>
<gene>
    <name evidence="9 13" type="primary">dxr</name>
    <name evidence="13" type="ORF">GCM10010961_03960</name>
</gene>
<dbReference type="HAMAP" id="MF_00183">
    <property type="entry name" value="DXP_reductoisom"/>
    <property type="match status" value="1"/>
</dbReference>
<dbReference type="Pfam" id="PF08436">
    <property type="entry name" value="DXP_redisom_C"/>
    <property type="match status" value="1"/>
</dbReference>
<evidence type="ECO:0000256" key="9">
    <source>
        <dbReference type="HAMAP-Rule" id="MF_00183"/>
    </source>
</evidence>
<feature type="binding site" evidence="9">
    <location>
        <position position="123"/>
    </location>
    <ligand>
        <name>NADPH</name>
        <dbReference type="ChEBI" id="CHEBI:57783"/>
    </ligand>
</feature>
<dbReference type="Gene3D" id="3.40.50.720">
    <property type="entry name" value="NAD(P)-binding Rossmann-like Domain"/>
    <property type="match status" value="1"/>
</dbReference>
<keyword evidence="5 9" id="KW-0560">Oxidoreductase</keyword>
<comment type="similarity">
    <text evidence="2 9">Belongs to the DXR family.</text>
</comment>
<organism evidence="13 14">
    <name type="scientific">Pseudodonghicola xiamenensis</name>
    <dbReference type="NCBI Taxonomy" id="337702"/>
    <lineage>
        <taxon>Bacteria</taxon>
        <taxon>Pseudomonadati</taxon>
        <taxon>Pseudomonadota</taxon>
        <taxon>Alphaproteobacteria</taxon>
        <taxon>Rhodobacterales</taxon>
        <taxon>Paracoccaceae</taxon>
        <taxon>Pseudodonghicola</taxon>
    </lineage>
</organism>
<feature type="binding site" evidence="9">
    <location>
        <position position="12"/>
    </location>
    <ligand>
        <name>NADPH</name>
        <dbReference type="ChEBI" id="CHEBI:57783"/>
    </ligand>
</feature>
<dbReference type="InterPro" id="IPR026877">
    <property type="entry name" value="DXPR_C"/>
</dbReference>
<feature type="binding site" evidence="9">
    <location>
        <position position="209"/>
    </location>
    <ligand>
        <name>1-deoxy-D-xylulose 5-phosphate</name>
        <dbReference type="ChEBI" id="CHEBI:57792"/>
    </ligand>
</feature>
<evidence type="ECO:0000256" key="2">
    <source>
        <dbReference type="ARBA" id="ARBA00006825"/>
    </source>
</evidence>
<feature type="binding site" evidence="9">
    <location>
        <position position="218"/>
    </location>
    <ligand>
        <name>Mn(2+)</name>
        <dbReference type="ChEBI" id="CHEBI:29035"/>
    </ligand>
</feature>
<feature type="binding site" evidence="9">
    <location>
        <position position="10"/>
    </location>
    <ligand>
        <name>NADPH</name>
        <dbReference type="ChEBI" id="CHEBI:57783"/>
    </ligand>
</feature>
<dbReference type="FunFam" id="3.40.50.720:FF:000045">
    <property type="entry name" value="1-deoxy-D-xylulose 5-phosphate reductoisomerase"/>
    <property type="match status" value="1"/>
</dbReference>
<evidence type="ECO:0000259" key="12">
    <source>
        <dbReference type="Pfam" id="PF13288"/>
    </source>
</evidence>
<dbReference type="UniPathway" id="UPA00056">
    <property type="reaction ID" value="UER00092"/>
</dbReference>
<dbReference type="PIRSF" id="PIRSF006205">
    <property type="entry name" value="Dxp_reductismrs"/>
    <property type="match status" value="1"/>
</dbReference>
<dbReference type="InterPro" id="IPR036169">
    <property type="entry name" value="DXPR_C_sf"/>
</dbReference>
<comment type="caution">
    <text evidence="13">The sequence shown here is derived from an EMBL/GenBank/DDBJ whole genome shotgun (WGS) entry which is preliminary data.</text>
</comment>
<feature type="binding site" evidence="9">
    <location>
        <position position="149"/>
    </location>
    <ligand>
        <name>1-deoxy-D-xylulose 5-phosphate</name>
        <dbReference type="ChEBI" id="CHEBI:57792"/>
    </ligand>
</feature>
<reference evidence="13" key="2">
    <citation type="submission" date="2020-09" db="EMBL/GenBank/DDBJ databases">
        <authorList>
            <person name="Sun Q."/>
            <person name="Zhou Y."/>
        </authorList>
    </citation>
    <scope>NUCLEOTIDE SEQUENCE</scope>
    <source>
        <strain evidence="13">CGMCC 1.7081</strain>
    </source>
</reference>
<evidence type="ECO:0000256" key="5">
    <source>
        <dbReference type="ARBA" id="ARBA00023002"/>
    </source>
</evidence>
<keyword evidence="14" id="KW-1185">Reference proteome</keyword>
<dbReference type="RefSeq" id="WP_028092141.1">
    <property type="nucleotide sequence ID" value="NZ_BNAP01000001.1"/>
</dbReference>
<dbReference type="Pfam" id="PF02670">
    <property type="entry name" value="DXP_reductoisom"/>
    <property type="match status" value="1"/>
</dbReference>
<dbReference type="EMBL" id="BNAP01000001">
    <property type="protein sequence ID" value="GHG80643.1"/>
    <property type="molecule type" value="Genomic_DNA"/>
</dbReference>
<comment type="function">
    <text evidence="9">Catalyzes the NADPH-dependent rearrangement and reduction of 1-deoxy-D-xylulose-5-phosphate (DXP) to 2-C-methyl-D-erythritol 4-phosphate (MEP).</text>
</comment>
<evidence type="ECO:0000256" key="1">
    <source>
        <dbReference type="ARBA" id="ARBA00005094"/>
    </source>
</evidence>
<evidence type="ECO:0000256" key="4">
    <source>
        <dbReference type="ARBA" id="ARBA00022857"/>
    </source>
</evidence>
<dbReference type="PANTHER" id="PTHR30525">
    <property type="entry name" value="1-DEOXY-D-XYLULOSE 5-PHOSPHATE REDUCTOISOMERASE"/>
    <property type="match status" value="1"/>
</dbReference>
<proteinExistence type="inferred from homology"/>
<feature type="binding site" evidence="9">
    <location>
        <position position="122"/>
    </location>
    <ligand>
        <name>1-deoxy-D-xylulose 5-phosphate</name>
        <dbReference type="ChEBI" id="CHEBI:57792"/>
    </ligand>
</feature>
<feature type="binding site" evidence="9">
    <location>
        <position position="218"/>
    </location>
    <ligand>
        <name>1-deoxy-D-xylulose 5-phosphate</name>
        <dbReference type="ChEBI" id="CHEBI:57792"/>
    </ligand>
</feature>
<comment type="caution">
    <text evidence="9">Lacks conserved residue(s) required for the propagation of feature annotation.</text>
</comment>
<feature type="domain" description="1-deoxy-D-xylulose 5-phosphate reductoisomerase C-terminal" evidence="11">
    <location>
        <begin position="143"/>
        <end position="226"/>
    </location>
</feature>
<sequence>MRRVTILGATGSIGQNTIDLIRRDPGAFDVVALTGGANIARLAEDARALGAGLAVTAYEDRLEELRAALSGTGIETAAGAEAIREAATRPADWVMSAIVGAAGLAPGLAALEQGATLALANKESLVCAGDLVLRTARAHGARILPVDSEHSAVFQALVGEDMAAVERVVITASGGAFRDWPLERLRGATVAEASSHPNWDMGQRITIDSASMFNKAMEIIEAKELFGIQPDQIEVLVHPESMIHAMVGFVDGALMAHVGPPDMRHAIGYALYWPERRGLPVERLDLAKIGQFTFRAPDEGRYPALRLAREVMTAGGLAGAVFNAAKERSLDHFIAGRIGFLDMAAVVETVLERYAGLRRNDDAAMTLDNVLLIDHLAREWADETAVKKAG</sequence>
<feature type="binding site" evidence="9">
    <location>
        <position position="196"/>
    </location>
    <ligand>
        <name>1-deoxy-D-xylulose 5-phosphate</name>
        <dbReference type="ChEBI" id="CHEBI:57792"/>
    </ligand>
</feature>
<dbReference type="GO" id="GO:0030604">
    <property type="term" value="F:1-deoxy-D-xylulose-5-phosphate reductoisomerase activity"/>
    <property type="evidence" value="ECO:0007669"/>
    <property type="project" value="UniProtKB-UniRule"/>
</dbReference>
<evidence type="ECO:0000256" key="3">
    <source>
        <dbReference type="ARBA" id="ARBA00022723"/>
    </source>
</evidence>
<comment type="cofactor">
    <cofactor evidence="9">
        <name>Mg(2+)</name>
        <dbReference type="ChEBI" id="CHEBI:18420"/>
    </cofactor>
    <cofactor evidence="9">
        <name>Mn(2+)</name>
        <dbReference type="ChEBI" id="CHEBI:29035"/>
    </cofactor>
</comment>
<dbReference type="PANTHER" id="PTHR30525:SF0">
    <property type="entry name" value="1-DEOXY-D-XYLULOSE 5-PHOSPHATE REDUCTOISOMERASE, CHLOROPLASTIC"/>
    <property type="match status" value="1"/>
</dbReference>
<dbReference type="Proteomes" id="UP000611500">
    <property type="component" value="Unassembled WGS sequence"/>
</dbReference>
<keyword evidence="3 9" id="KW-0479">Metal-binding</keyword>
<dbReference type="GO" id="GO:0030145">
    <property type="term" value="F:manganese ion binding"/>
    <property type="evidence" value="ECO:0007669"/>
    <property type="project" value="TreeGrafter"/>
</dbReference>
<keyword evidence="7 9" id="KW-0414">Isoprene biosynthesis</keyword>
<feature type="binding site" evidence="9">
    <location>
        <position position="148"/>
    </location>
    <ligand>
        <name>1-deoxy-D-xylulose 5-phosphate</name>
        <dbReference type="ChEBI" id="CHEBI:57792"/>
    </ligand>
</feature>
<dbReference type="SUPFAM" id="SSF55347">
    <property type="entry name" value="Glyceraldehyde-3-phosphate dehydrogenase-like, C-terminal domain"/>
    <property type="match status" value="1"/>
</dbReference>
<dbReference type="NCBIfam" id="TIGR00243">
    <property type="entry name" value="Dxr"/>
    <property type="match status" value="1"/>
</dbReference>
<dbReference type="GO" id="GO:0051484">
    <property type="term" value="P:isopentenyl diphosphate biosynthetic process, methylerythritol 4-phosphate pathway involved in terpenoid biosynthetic process"/>
    <property type="evidence" value="ECO:0007669"/>
    <property type="project" value="TreeGrafter"/>
</dbReference>
<keyword evidence="6 9" id="KW-0464">Manganese</keyword>
<evidence type="ECO:0000256" key="8">
    <source>
        <dbReference type="ARBA" id="ARBA00048543"/>
    </source>
</evidence>
<comment type="catalytic activity">
    <reaction evidence="8">
        <text>2-C-methyl-D-erythritol 4-phosphate + NADP(+) = 1-deoxy-D-xylulose 5-phosphate + NADPH + H(+)</text>
        <dbReference type="Rhea" id="RHEA:13717"/>
        <dbReference type="ChEBI" id="CHEBI:15378"/>
        <dbReference type="ChEBI" id="CHEBI:57783"/>
        <dbReference type="ChEBI" id="CHEBI:57792"/>
        <dbReference type="ChEBI" id="CHEBI:58262"/>
        <dbReference type="ChEBI" id="CHEBI:58349"/>
        <dbReference type="EC" id="1.1.1.267"/>
    </reaction>
    <physiologicalReaction direction="right-to-left" evidence="8">
        <dbReference type="Rhea" id="RHEA:13719"/>
    </physiologicalReaction>
</comment>
<evidence type="ECO:0000256" key="6">
    <source>
        <dbReference type="ARBA" id="ARBA00023211"/>
    </source>
</evidence>
<dbReference type="EC" id="1.1.1.267" evidence="9"/>
<dbReference type="SUPFAM" id="SSF69055">
    <property type="entry name" value="1-deoxy-D-xylulose-5-phosphate reductoisomerase, C-terminal domain"/>
    <property type="match status" value="1"/>
</dbReference>
<dbReference type="AlphaFoldDB" id="A0A8J3MAZ6"/>
<feature type="binding site" evidence="9">
    <location>
        <position position="149"/>
    </location>
    <ligand>
        <name>Mn(2+)</name>
        <dbReference type="ChEBI" id="CHEBI:29035"/>
    </ligand>
</feature>
<dbReference type="Pfam" id="PF13288">
    <property type="entry name" value="DXPR_C"/>
    <property type="match status" value="1"/>
</dbReference>
<feature type="binding site" evidence="9">
    <location>
        <position position="173"/>
    </location>
    <ligand>
        <name>1-deoxy-D-xylulose 5-phosphate</name>
        <dbReference type="ChEBI" id="CHEBI:57792"/>
    </ligand>
</feature>
<keyword evidence="9" id="KW-0460">Magnesium</keyword>